<keyword evidence="1" id="KW-0732">Signal</keyword>
<dbReference type="AlphaFoldDB" id="A0A7X9P0X5"/>
<dbReference type="RefSeq" id="WP_169655859.1">
    <property type="nucleotide sequence ID" value="NZ_JABANE010000011.1"/>
</dbReference>
<evidence type="ECO:0000313" key="3">
    <source>
        <dbReference type="Proteomes" id="UP000576082"/>
    </source>
</evidence>
<gene>
    <name evidence="2" type="ORF">HHU12_06070</name>
</gene>
<evidence type="ECO:0008006" key="4">
    <source>
        <dbReference type="Google" id="ProtNLM"/>
    </source>
</evidence>
<organism evidence="2 3">
    <name type="scientific">Flammeovirga aprica JL-4</name>
    <dbReference type="NCBI Taxonomy" id="694437"/>
    <lineage>
        <taxon>Bacteria</taxon>
        <taxon>Pseudomonadati</taxon>
        <taxon>Bacteroidota</taxon>
        <taxon>Cytophagia</taxon>
        <taxon>Cytophagales</taxon>
        <taxon>Flammeovirgaceae</taxon>
        <taxon>Flammeovirga</taxon>
    </lineage>
</organism>
<reference evidence="2 3" key="1">
    <citation type="submission" date="2020-04" db="EMBL/GenBank/DDBJ databases">
        <title>Flammeovirga sp. SR4, a novel species isolated from seawater.</title>
        <authorList>
            <person name="Wang X."/>
        </authorList>
    </citation>
    <scope>NUCLEOTIDE SEQUENCE [LARGE SCALE GENOMIC DNA]</scope>
    <source>
        <strain evidence="2 3">ATCC 23126</strain>
    </source>
</reference>
<proteinExistence type="predicted"/>
<dbReference type="Proteomes" id="UP000576082">
    <property type="component" value="Unassembled WGS sequence"/>
</dbReference>
<dbReference type="EMBL" id="JABANE010000011">
    <property type="protein sequence ID" value="NME67524.1"/>
    <property type="molecule type" value="Genomic_DNA"/>
</dbReference>
<feature type="chain" id="PRO_5031574863" description="Secretion system C-terminal sorting domain-containing protein" evidence="1">
    <location>
        <begin position="20"/>
        <end position="204"/>
    </location>
</feature>
<sequence>MKKFTILFATLLISLSISAKDYYLPFNGISYFFKASTDGTSASIIFNNLEGEEISFQIEDAAGKVYTTKTVIASGKVKEDINFKSLPEGKYTFKMKFEDKMLVREFFVTPSNTAVMMNYQLASSNQKFKISVVKENLNIILGKEVEGFVKVRLYTTDGDTVYSSKFVAGAKNVKRFDLSTLPTGTYTAELVIDGVSYSDSFSVL</sequence>
<dbReference type="Gene3D" id="2.60.40.3080">
    <property type="match status" value="1"/>
</dbReference>
<accession>A0A7X9P0X5</accession>
<evidence type="ECO:0000256" key="1">
    <source>
        <dbReference type="SAM" id="SignalP"/>
    </source>
</evidence>
<comment type="caution">
    <text evidence="2">The sequence shown here is derived from an EMBL/GenBank/DDBJ whole genome shotgun (WGS) entry which is preliminary data.</text>
</comment>
<feature type="signal peptide" evidence="1">
    <location>
        <begin position="1"/>
        <end position="19"/>
    </location>
</feature>
<evidence type="ECO:0000313" key="2">
    <source>
        <dbReference type="EMBL" id="NME67524.1"/>
    </source>
</evidence>
<protein>
    <recommendedName>
        <fullName evidence="4">Secretion system C-terminal sorting domain-containing protein</fullName>
    </recommendedName>
</protein>
<keyword evidence="3" id="KW-1185">Reference proteome</keyword>
<name>A0A7X9P0X5_9BACT</name>